<evidence type="ECO:0000256" key="5">
    <source>
        <dbReference type="ARBA" id="ARBA00009842"/>
    </source>
</evidence>
<feature type="domain" description="Phytochrome chromophore attachment site" evidence="21">
    <location>
        <begin position="367"/>
        <end position="531"/>
    </location>
</feature>
<evidence type="ECO:0000256" key="2">
    <source>
        <dbReference type="ARBA" id="ARBA00001935"/>
    </source>
</evidence>
<evidence type="ECO:0000256" key="17">
    <source>
        <dbReference type="ARBA" id="ARBA00023157"/>
    </source>
</evidence>
<feature type="domain" description="Histidine kinase" evidence="22">
    <location>
        <begin position="572"/>
        <end position="806"/>
    </location>
</feature>
<dbReference type="SMART" id="SM00448">
    <property type="entry name" value="REC"/>
    <property type="match status" value="1"/>
</dbReference>
<keyword evidence="7 18" id="KW-0597">Phosphoprotein</keyword>
<comment type="caution">
    <text evidence="24">The sequence shown here is derived from an EMBL/GenBank/DDBJ whole genome shotgun (WGS) entry which is preliminary data.</text>
</comment>
<keyword evidence="9 20" id="KW-0812">Transmembrane</keyword>
<keyword evidence="19" id="KW-0175">Coiled coil</keyword>
<dbReference type="SUPFAM" id="SSF52172">
    <property type="entry name" value="CheY-like"/>
    <property type="match status" value="1"/>
</dbReference>
<proteinExistence type="inferred from homology"/>
<dbReference type="PANTHER" id="PTHR43047">
    <property type="entry name" value="TWO-COMPONENT HISTIDINE PROTEIN KINASE"/>
    <property type="match status" value="1"/>
</dbReference>
<keyword evidence="10" id="KW-0936">Ethylene signaling pathway</keyword>
<dbReference type="InterPro" id="IPR029016">
    <property type="entry name" value="GAF-like_dom_sf"/>
</dbReference>
<keyword evidence="25" id="KW-1185">Reference proteome</keyword>
<evidence type="ECO:0000256" key="7">
    <source>
        <dbReference type="ARBA" id="ARBA00022553"/>
    </source>
</evidence>
<dbReference type="Gene3D" id="3.30.565.10">
    <property type="entry name" value="Histidine kinase-like ATPase, C-terminal domain"/>
    <property type="match status" value="1"/>
</dbReference>
<gene>
    <name evidence="24" type="ORF">K4A83_03905</name>
</gene>
<dbReference type="InterPro" id="IPR058544">
    <property type="entry name" value="ETR1_N"/>
</dbReference>
<feature type="coiled-coil region" evidence="19">
    <location>
        <begin position="542"/>
        <end position="572"/>
    </location>
</feature>
<comment type="similarity">
    <text evidence="5">Belongs to the ethylene receptor family.</text>
</comment>
<reference evidence="24 25" key="1">
    <citation type="submission" date="2021-08" db="EMBL/GenBank/DDBJ databases">
        <title>Draft genome sequence of Spirulina subsalsa with high tolerance to salinity and hype-accumulation of phycocyanin.</title>
        <authorList>
            <person name="Pei H."/>
            <person name="Jiang L."/>
        </authorList>
    </citation>
    <scope>NUCLEOTIDE SEQUENCE [LARGE SCALE GENOMIC DNA]</scope>
    <source>
        <strain evidence="24 25">FACHB-351</strain>
    </source>
</reference>
<dbReference type="CDD" id="cd17546">
    <property type="entry name" value="REC_hyHK_CKI1_RcsC-like"/>
    <property type="match status" value="1"/>
</dbReference>
<evidence type="ECO:0000259" key="21">
    <source>
        <dbReference type="PROSITE" id="PS50046"/>
    </source>
</evidence>
<keyword evidence="15" id="KW-0902">Two-component regulatory system</keyword>
<evidence type="ECO:0000256" key="6">
    <source>
        <dbReference type="ARBA" id="ARBA00012438"/>
    </source>
</evidence>
<dbReference type="Pfam" id="PF00512">
    <property type="entry name" value="HisKA"/>
    <property type="match status" value="1"/>
</dbReference>
<dbReference type="CDD" id="cd16922">
    <property type="entry name" value="HATPase_EvgS-ArcB-TorS-like"/>
    <property type="match status" value="1"/>
</dbReference>
<keyword evidence="11" id="KW-0418">Kinase</keyword>
<dbReference type="InterPro" id="IPR036097">
    <property type="entry name" value="HisK_dim/P_sf"/>
</dbReference>
<feature type="coiled-coil region" evidence="19">
    <location>
        <begin position="303"/>
        <end position="330"/>
    </location>
</feature>
<evidence type="ECO:0000256" key="15">
    <source>
        <dbReference type="ARBA" id="ARBA00023012"/>
    </source>
</evidence>
<dbReference type="CDD" id="cd00082">
    <property type="entry name" value="HisKA"/>
    <property type="match status" value="1"/>
</dbReference>
<evidence type="ECO:0000256" key="11">
    <source>
        <dbReference type="ARBA" id="ARBA00022777"/>
    </source>
</evidence>
<protein>
    <recommendedName>
        <fullName evidence="6">histidine kinase</fullName>
        <ecNumber evidence="6">2.7.13.3</ecNumber>
    </recommendedName>
</protein>
<evidence type="ECO:0000256" key="14">
    <source>
        <dbReference type="ARBA" id="ARBA00023008"/>
    </source>
</evidence>
<evidence type="ECO:0000259" key="23">
    <source>
        <dbReference type="PROSITE" id="PS50110"/>
    </source>
</evidence>
<dbReference type="Gene3D" id="3.30.450.40">
    <property type="match status" value="2"/>
</dbReference>
<dbReference type="SUPFAM" id="SSF47384">
    <property type="entry name" value="Homodimeric domain of signal transducing histidine kinase"/>
    <property type="match status" value="1"/>
</dbReference>
<evidence type="ECO:0000256" key="1">
    <source>
        <dbReference type="ARBA" id="ARBA00000085"/>
    </source>
</evidence>
<accession>A0ABT3L1P1</accession>
<evidence type="ECO:0000313" key="24">
    <source>
        <dbReference type="EMBL" id="MCW6035421.1"/>
    </source>
</evidence>
<dbReference type="InterPro" id="IPR003661">
    <property type="entry name" value="HisK_dim/P_dom"/>
</dbReference>
<dbReference type="SUPFAM" id="SSF55874">
    <property type="entry name" value="ATPase domain of HSP90 chaperone/DNA topoisomerase II/histidine kinase"/>
    <property type="match status" value="1"/>
</dbReference>
<dbReference type="Pfam" id="PF25487">
    <property type="entry name" value="ETR1_N"/>
    <property type="match status" value="1"/>
</dbReference>
<feature type="modified residue" description="4-aspartylphosphate" evidence="18">
    <location>
        <position position="882"/>
    </location>
</feature>
<dbReference type="InterPro" id="IPR001789">
    <property type="entry name" value="Sig_transdc_resp-reg_receiver"/>
</dbReference>
<dbReference type="InterPro" id="IPR005467">
    <property type="entry name" value="His_kinase_dom"/>
</dbReference>
<dbReference type="Pfam" id="PF00072">
    <property type="entry name" value="Response_reg"/>
    <property type="match status" value="1"/>
</dbReference>
<dbReference type="PANTHER" id="PTHR43047:SF64">
    <property type="entry name" value="HISTIDINE KINASE CONTAINING CHEY-HOMOLOGOUS RECEIVER DOMAIN AND PAS DOMAIN-RELATED"/>
    <property type="match status" value="1"/>
</dbReference>
<evidence type="ECO:0000256" key="20">
    <source>
        <dbReference type="SAM" id="Phobius"/>
    </source>
</evidence>
<evidence type="ECO:0000256" key="9">
    <source>
        <dbReference type="ARBA" id="ARBA00022692"/>
    </source>
</evidence>
<dbReference type="InterPro" id="IPR036890">
    <property type="entry name" value="HATPase_C_sf"/>
</dbReference>
<evidence type="ECO:0000256" key="10">
    <source>
        <dbReference type="ARBA" id="ARBA00022745"/>
    </source>
</evidence>
<dbReference type="SUPFAM" id="SSF55781">
    <property type="entry name" value="GAF domain-like"/>
    <property type="match status" value="2"/>
</dbReference>
<dbReference type="Gene3D" id="3.40.50.2300">
    <property type="match status" value="1"/>
</dbReference>
<evidence type="ECO:0000256" key="4">
    <source>
        <dbReference type="ARBA" id="ARBA00006402"/>
    </source>
</evidence>
<comment type="cofactor">
    <cofactor evidence="2">
        <name>Cu cation</name>
        <dbReference type="ChEBI" id="CHEBI:23378"/>
    </cofactor>
</comment>
<evidence type="ECO:0000259" key="22">
    <source>
        <dbReference type="PROSITE" id="PS50109"/>
    </source>
</evidence>
<dbReference type="InterPro" id="IPR011006">
    <property type="entry name" value="CheY-like_superfamily"/>
</dbReference>
<keyword evidence="16 20" id="KW-0472">Membrane</keyword>
<dbReference type="PROSITE" id="PS50109">
    <property type="entry name" value="HIS_KIN"/>
    <property type="match status" value="1"/>
</dbReference>
<dbReference type="Pfam" id="PF01590">
    <property type="entry name" value="GAF"/>
    <property type="match status" value="2"/>
</dbReference>
<organism evidence="24 25">
    <name type="scientific">Spirulina subsalsa FACHB-351</name>
    <dbReference type="NCBI Taxonomy" id="234711"/>
    <lineage>
        <taxon>Bacteria</taxon>
        <taxon>Bacillati</taxon>
        <taxon>Cyanobacteriota</taxon>
        <taxon>Cyanophyceae</taxon>
        <taxon>Spirulinales</taxon>
        <taxon>Spirulinaceae</taxon>
        <taxon>Spirulina</taxon>
    </lineage>
</organism>
<feature type="transmembrane region" description="Helical" evidence="20">
    <location>
        <begin position="65"/>
        <end position="87"/>
    </location>
</feature>
<dbReference type="EC" id="2.7.13.3" evidence="6"/>
<dbReference type="InterPro" id="IPR003594">
    <property type="entry name" value="HATPase_dom"/>
</dbReference>
<dbReference type="SMART" id="SM00388">
    <property type="entry name" value="HisKA"/>
    <property type="match status" value="1"/>
</dbReference>
<dbReference type="Gene3D" id="1.10.287.130">
    <property type="match status" value="1"/>
</dbReference>
<dbReference type="PRINTS" id="PR00344">
    <property type="entry name" value="BCTRLSENSOR"/>
</dbReference>
<dbReference type="Proteomes" id="UP001526426">
    <property type="component" value="Unassembled WGS sequence"/>
</dbReference>
<dbReference type="EMBL" id="JAIHOM010000013">
    <property type="protein sequence ID" value="MCW6035421.1"/>
    <property type="molecule type" value="Genomic_DNA"/>
</dbReference>
<dbReference type="InterPro" id="IPR016132">
    <property type="entry name" value="Phyto_chromo_attachment"/>
</dbReference>
<comment type="subcellular location">
    <subcellularLocation>
        <location evidence="3">Endoplasmic reticulum membrane</location>
        <topology evidence="3">Multi-pass membrane protein</topology>
    </subcellularLocation>
</comment>
<keyword evidence="8" id="KW-0808">Transferase</keyword>
<keyword evidence="17" id="KW-1015">Disulfide bond</keyword>
<feature type="transmembrane region" description="Helical" evidence="20">
    <location>
        <begin position="32"/>
        <end position="53"/>
    </location>
</feature>
<name>A0ABT3L1P1_9CYAN</name>
<dbReference type="InterPro" id="IPR003018">
    <property type="entry name" value="GAF"/>
</dbReference>
<sequence>MTTFLDPHFYRLLYIPHGHCFLWQRSLVTLHVVSDALIAVAYFSIPAMLIYFIHKRRDIAFSSVFAMFGAFIILCGVGHLLDIWTLWHPDYWLSGVERAITALVSCYTALRLVELLPQFLALRTPEQLEQVNQELERQIAQRQRTEATLKTVVFSTATAMGQGFFWALAENLAKALKVPYVLISEWADEQHKNLESIAFWASDHPVTNFSYPIADTPCEQVLRRQETCYYPQGVREMFARSPLIQEIGAAAYFGVPLFNNDQQVIGNLAIVSTDPLVLDENEQAIVQIFANRAATELQRKWAEEDKKRAYEQLELRVQERTAELVKANAVLEVEVQERRSAEKAIRLIAQREKAINWITLRMRQSLDLNAILTTTTAELRDALECDRVLIYRFNPDWSGTVLCESVASGWKSLGDPDLNLPQLTQTVTGNPDCGATQFNFSNLTLEDTYLQSQAGGKYRQRDTYCSVPDIYQAGFNDCYLELLETIQARAYVIAPIFCQQQLWGLVAVYENKSPRDWQRAEEQIVTQISNKLGITVHQVQLFSQTQKQAAELQEAKEAAEQANRAKSQFLANMSHELRTPLNAILGFTQLMQQEAKFEQGECRLSSTYQEYVRIINQSGEHLLQLINDVLEMSKIEAGRITLETAEFKLHELIYNLESMLRLKAHSKGLSFHFYIASDVPQVVQGDANKLRQVLLNLLGNALKFTQAGGICLRVFLEDTPETAIDSEQPVKVQFRVEDTGLGIAPEELNTLFQAFSQTRTGKQSQEGTGLGLRISQQFVQLMGGEITVESVVGQGSCFAFSIEVIPCLEAATTSSASQFTHALRLAPNQPSYRLLVVEDHPVNRLLLTTLLLDLGFEVKEAENGQEAIALWQTWHPDLIFMDMYMPELNGYETTRLIKQQSSPPLPFIVAITASAFAEQQQECLQAGCDSFVGKPFRREEILEVLAHHLGVQYSYRDIDPPSSTPTPELAPVSQGVDIQVMPTPWQEELYAAAAQGNDHLCLELLNQIPETYMDLQEYLKQLVEGYEFYEIILLLKPEKA</sequence>
<dbReference type="Pfam" id="PF02518">
    <property type="entry name" value="HATPase_c"/>
    <property type="match status" value="1"/>
</dbReference>
<dbReference type="PROSITE" id="PS50046">
    <property type="entry name" value="PHYTOCHROME_2"/>
    <property type="match status" value="1"/>
</dbReference>
<evidence type="ECO:0000256" key="16">
    <source>
        <dbReference type="ARBA" id="ARBA00023136"/>
    </source>
</evidence>
<keyword evidence="12" id="KW-0256">Endoplasmic reticulum</keyword>
<comment type="catalytic activity">
    <reaction evidence="1">
        <text>ATP + protein L-histidine = ADP + protein N-phospho-L-histidine.</text>
        <dbReference type="EC" id="2.7.13.3"/>
    </reaction>
</comment>
<evidence type="ECO:0000256" key="3">
    <source>
        <dbReference type="ARBA" id="ARBA00004477"/>
    </source>
</evidence>
<comment type="similarity">
    <text evidence="4">In the N-terminal section; belongs to the phytochrome family.</text>
</comment>
<keyword evidence="13 20" id="KW-1133">Transmembrane helix</keyword>
<keyword evidence="14" id="KW-0186">Copper</keyword>
<evidence type="ECO:0000256" key="18">
    <source>
        <dbReference type="PROSITE-ProRule" id="PRU00169"/>
    </source>
</evidence>
<feature type="domain" description="Response regulatory" evidence="23">
    <location>
        <begin position="833"/>
        <end position="949"/>
    </location>
</feature>
<evidence type="ECO:0000256" key="12">
    <source>
        <dbReference type="ARBA" id="ARBA00022824"/>
    </source>
</evidence>
<evidence type="ECO:0000256" key="8">
    <source>
        <dbReference type="ARBA" id="ARBA00022679"/>
    </source>
</evidence>
<evidence type="ECO:0000256" key="13">
    <source>
        <dbReference type="ARBA" id="ARBA00022989"/>
    </source>
</evidence>
<evidence type="ECO:0000313" key="25">
    <source>
        <dbReference type="Proteomes" id="UP001526426"/>
    </source>
</evidence>
<evidence type="ECO:0000256" key="19">
    <source>
        <dbReference type="SAM" id="Coils"/>
    </source>
</evidence>
<dbReference type="InterPro" id="IPR004358">
    <property type="entry name" value="Sig_transdc_His_kin-like_C"/>
</dbReference>
<dbReference type="PROSITE" id="PS50110">
    <property type="entry name" value="RESPONSE_REGULATORY"/>
    <property type="match status" value="1"/>
</dbReference>
<dbReference type="SMART" id="SM00387">
    <property type="entry name" value="HATPase_c"/>
    <property type="match status" value="1"/>
</dbReference>
<dbReference type="SMART" id="SM00065">
    <property type="entry name" value="GAF"/>
    <property type="match status" value="2"/>
</dbReference>